<feature type="compositionally biased region" description="Basic residues" evidence="1">
    <location>
        <begin position="39"/>
        <end position="51"/>
    </location>
</feature>
<name>A0A975P124_9BRAD</name>
<dbReference type="Proteomes" id="UP000676951">
    <property type="component" value="Chromosome"/>
</dbReference>
<accession>A0A975P124</accession>
<gene>
    <name evidence="2" type="ORF">KMZ93_01285</name>
</gene>
<protein>
    <submittedName>
        <fullName evidence="2">Uncharacterized protein</fullName>
    </submittedName>
</protein>
<reference evidence="2 3" key="1">
    <citation type="submission" date="2021-06" db="EMBL/GenBank/DDBJ databases">
        <title>Bradyrhizobium sp. S2-11-4 Genome sequencing.</title>
        <authorList>
            <person name="Jin L."/>
        </authorList>
    </citation>
    <scope>NUCLEOTIDE SEQUENCE [LARGE SCALE GENOMIC DNA]</scope>
    <source>
        <strain evidence="2 3">S2-11-4</strain>
    </source>
</reference>
<feature type="region of interest" description="Disordered" evidence="1">
    <location>
        <begin position="21"/>
        <end position="51"/>
    </location>
</feature>
<organism evidence="2 3">
    <name type="scientific">Bradyrhizobium sediminis</name>
    <dbReference type="NCBI Taxonomy" id="2840469"/>
    <lineage>
        <taxon>Bacteria</taxon>
        <taxon>Pseudomonadati</taxon>
        <taxon>Pseudomonadota</taxon>
        <taxon>Alphaproteobacteria</taxon>
        <taxon>Hyphomicrobiales</taxon>
        <taxon>Nitrobacteraceae</taxon>
        <taxon>Bradyrhizobium</taxon>
    </lineage>
</organism>
<dbReference type="EMBL" id="CP076136">
    <property type="protein sequence ID" value="QWG23614.1"/>
    <property type="molecule type" value="Genomic_DNA"/>
</dbReference>
<sequence length="51" mass="5938">MPEKSEDQYSDEEAERRLVAALRGSRITGHKQMVDLQKKRMPKKAKKRPGK</sequence>
<proteinExistence type="predicted"/>
<dbReference type="AlphaFoldDB" id="A0A975P124"/>
<evidence type="ECO:0000313" key="3">
    <source>
        <dbReference type="Proteomes" id="UP000676951"/>
    </source>
</evidence>
<evidence type="ECO:0000313" key="2">
    <source>
        <dbReference type="EMBL" id="QWG23614.1"/>
    </source>
</evidence>
<keyword evidence="3" id="KW-1185">Reference proteome</keyword>
<evidence type="ECO:0000256" key="1">
    <source>
        <dbReference type="SAM" id="MobiDB-lite"/>
    </source>
</evidence>
<dbReference type="RefSeq" id="WP_215604365.1">
    <property type="nucleotide sequence ID" value="NZ_CP076136.1"/>
</dbReference>